<comment type="caution">
    <text evidence="1">The sequence shown here is derived from an EMBL/GenBank/DDBJ whole genome shotgun (WGS) entry which is preliminary data.</text>
</comment>
<evidence type="ECO:0000313" key="1">
    <source>
        <dbReference type="EMBL" id="KKM89359.1"/>
    </source>
</evidence>
<dbReference type="EMBL" id="LAZR01006829">
    <property type="protein sequence ID" value="KKM89359.1"/>
    <property type="molecule type" value="Genomic_DNA"/>
</dbReference>
<proteinExistence type="predicted"/>
<dbReference type="AlphaFoldDB" id="A0A0F9L3D1"/>
<accession>A0A0F9L3D1</accession>
<dbReference type="Pfam" id="PF21840">
    <property type="entry name" value="DUF6899"/>
    <property type="match status" value="1"/>
</dbReference>
<protein>
    <submittedName>
        <fullName evidence="1">Uncharacterized protein</fullName>
    </submittedName>
</protein>
<sequence>MPYVKQERRPDLDPIVKKMVAIELTTSDIVSFLTNLPIGSYKGFVLTDRFQPVLEAIKIAGVKPNGDINYILFKYGKYHIKPSYNNYKAYIGAIHKAICNLEIYGSTDYIDEYRESAAEIRRRILAKYEDEKIEENGDV</sequence>
<reference evidence="1" key="1">
    <citation type="journal article" date="2015" name="Nature">
        <title>Complex archaea that bridge the gap between prokaryotes and eukaryotes.</title>
        <authorList>
            <person name="Spang A."/>
            <person name="Saw J.H."/>
            <person name="Jorgensen S.L."/>
            <person name="Zaremba-Niedzwiedzka K."/>
            <person name="Martijn J."/>
            <person name="Lind A.E."/>
            <person name="van Eijk R."/>
            <person name="Schleper C."/>
            <person name="Guy L."/>
            <person name="Ettema T.J."/>
        </authorList>
    </citation>
    <scope>NUCLEOTIDE SEQUENCE</scope>
</reference>
<gene>
    <name evidence="1" type="ORF">LCGC14_1249490</name>
</gene>
<name>A0A0F9L3D1_9ZZZZ</name>
<organism evidence="1">
    <name type="scientific">marine sediment metagenome</name>
    <dbReference type="NCBI Taxonomy" id="412755"/>
    <lineage>
        <taxon>unclassified sequences</taxon>
        <taxon>metagenomes</taxon>
        <taxon>ecological metagenomes</taxon>
    </lineage>
</organism>
<dbReference type="InterPro" id="IPR054194">
    <property type="entry name" value="DUF6899"/>
</dbReference>